<dbReference type="EMBL" id="CP111027">
    <property type="protein sequence ID" value="WAR29206.1"/>
    <property type="molecule type" value="Genomic_DNA"/>
</dbReference>
<name>A0ABY7G836_MYAAR</name>
<dbReference type="SUPFAM" id="SSF47986">
    <property type="entry name" value="DEATH domain"/>
    <property type="match status" value="1"/>
</dbReference>
<dbReference type="CDD" id="cd01671">
    <property type="entry name" value="CARD"/>
    <property type="match status" value="1"/>
</dbReference>
<keyword evidence="1" id="KW-0175">Coiled coil</keyword>
<dbReference type="Proteomes" id="UP001164746">
    <property type="component" value="Chromosome 16"/>
</dbReference>
<organism evidence="3 4">
    <name type="scientific">Mya arenaria</name>
    <name type="common">Soft-shell clam</name>
    <dbReference type="NCBI Taxonomy" id="6604"/>
    <lineage>
        <taxon>Eukaryota</taxon>
        <taxon>Metazoa</taxon>
        <taxon>Spiralia</taxon>
        <taxon>Lophotrochozoa</taxon>
        <taxon>Mollusca</taxon>
        <taxon>Bivalvia</taxon>
        <taxon>Autobranchia</taxon>
        <taxon>Heteroconchia</taxon>
        <taxon>Euheterodonta</taxon>
        <taxon>Imparidentia</taxon>
        <taxon>Neoheterodontei</taxon>
        <taxon>Myida</taxon>
        <taxon>Myoidea</taxon>
        <taxon>Myidae</taxon>
        <taxon>Mya</taxon>
    </lineage>
</organism>
<feature type="compositionally biased region" description="Low complexity" evidence="2">
    <location>
        <begin position="209"/>
        <end position="223"/>
    </location>
</feature>
<feature type="compositionally biased region" description="Polar residues" evidence="2">
    <location>
        <begin position="100"/>
        <end position="135"/>
    </location>
</feature>
<evidence type="ECO:0000256" key="1">
    <source>
        <dbReference type="SAM" id="Coils"/>
    </source>
</evidence>
<feature type="region of interest" description="Disordered" evidence="2">
    <location>
        <begin position="518"/>
        <end position="538"/>
    </location>
</feature>
<gene>
    <name evidence="3" type="ORF">MAR_002774</name>
</gene>
<evidence type="ECO:0000313" key="4">
    <source>
        <dbReference type="Proteomes" id="UP001164746"/>
    </source>
</evidence>
<feature type="region of interest" description="Disordered" evidence="2">
    <location>
        <begin position="209"/>
        <end position="275"/>
    </location>
</feature>
<feature type="compositionally biased region" description="Polar residues" evidence="2">
    <location>
        <begin position="224"/>
        <end position="233"/>
    </location>
</feature>
<dbReference type="InterPro" id="IPR011029">
    <property type="entry name" value="DEATH-like_dom_sf"/>
</dbReference>
<feature type="compositionally biased region" description="Polar residues" evidence="2">
    <location>
        <begin position="521"/>
        <end position="531"/>
    </location>
</feature>
<protein>
    <recommendedName>
        <fullName evidence="5">CARD domain-containing protein</fullName>
    </recommendedName>
</protein>
<evidence type="ECO:0000256" key="2">
    <source>
        <dbReference type="SAM" id="MobiDB-lite"/>
    </source>
</evidence>
<evidence type="ECO:0000313" key="3">
    <source>
        <dbReference type="EMBL" id="WAR29206.1"/>
    </source>
</evidence>
<reference evidence="3" key="1">
    <citation type="submission" date="2022-11" db="EMBL/GenBank/DDBJ databases">
        <title>Centuries of genome instability and evolution in soft-shell clam transmissible cancer (bioRxiv).</title>
        <authorList>
            <person name="Hart S.F.M."/>
            <person name="Yonemitsu M.A."/>
            <person name="Giersch R.M."/>
            <person name="Beal B.F."/>
            <person name="Arriagada G."/>
            <person name="Davis B.W."/>
            <person name="Ostrander E.A."/>
            <person name="Goff S.P."/>
            <person name="Metzger M.J."/>
        </authorList>
    </citation>
    <scope>NUCLEOTIDE SEQUENCE</scope>
    <source>
        <strain evidence="3">MELC-2E11</strain>
        <tissue evidence="3">Siphon/mantle</tissue>
    </source>
</reference>
<feature type="compositionally biased region" description="Polar residues" evidence="2">
    <location>
        <begin position="259"/>
        <end position="270"/>
    </location>
</feature>
<sequence length="538" mass="59749">MAISGDDERRLRRNWTLLKTELPVEALVHRLVDEGVLGPTQRSEITNVLPNTPSMRAEKFLNAVIQSGSPGYQALCRFLTEQTDNRFARVTEALGIAGNHGNNAPTGRPVTGNNAQHPADSRPSTATSSGTINSETGEKHRRHLQTLRSDDSPHNVMGQAPVATVAPQPAVHVPVSTAQAPPVVTSQQSSMGAESASSTPQALFIESRMAAGSEASSGRASQSTISLSSFNSESTEEFGSAANTPQQASGCGEREVAVTPNNTGSGTSETKGSDTPMDMKVLEQELVRIAPTIRDLFKKIHQQTTGGLPTSDEELQKVKEENERLRKTNKSLIEKLNAFQQKIIQLQLDNKRLKENSEAGRVRGDELQQKAVELKSMERRLEEHRAALEEKEAELNSQLRKLEEIEEENAAQREKIDKLEELQDEGIMERNLQQEQISTLVEEKERQRDQIDALEEMQRAGESRLVSLEERLMNLEQAPRRPGRQRRVMSPPRSHWMNGIMDRSHHANVKYQSEIKFDPQRNGSKKTSTTGKAGWPFI</sequence>
<accession>A0ABY7G836</accession>
<dbReference type="Gene3D" id="1.10.533.10">
    <property type="entry name" value="Death Domain, Fas"/>
    <property type="match status" value="1"/>
</dbReference>
<keyword evidence="4" id="KW-1185">Reference proteome</keyword>
<feature type="coiled-coil region" evidence="1">
    <location>
        <begin position="308"/>
        <end position="478"/>
    </location>
</feature>
<feature type="region of interest" description="Disordered" evidence="2">
    <location>
        <begin position="97"/>
        <end position="143"/>
    </location>
</feature>
<feature type="region of interest" description="Disordered" evidence="2">
    <location>
        <begin position="181"/>
        <end position="200"/>
    </location>
</feature>
<evidence type="ECO:0008006" key="5">
    <source>
        <dbReference type="Google" id="ProtNLM"/>
    </source>
</evidence>
<proteinExistence type="predicted"/>